<evidence type="ECO:0000313" key="1">
    <source>
        <dbReference type="EMBL" id="QEH34850.1"/>
    </source>
</evidence>
<reference evidence="1 2" key="1">
    <citation type="submission" date="2019-08" db="EMBL/GenBank/DDBJ databases">
        <title>Deep-cultivation of Planctomycetes and their phenomic and genomic characterization uncovers novel biology.</title>
        <authorList>
            <person name="Wiegand S."/>
            <person name="Jogler M."/>
            <person name="Boedeker C."/>
            <person name="Pinto D."/>
            <person name="Vollmers J."/>
            <person name="Rivas-Marin E."/>
            <person name="Kohn T."/>
            <person name="Peeters S.H."/>
            <person name="Heuer A."/>
            <person name="Rast P."/>
            <person name="Oberbeckmann S."/>
            <person name="Bunk B."/>
            <person name="Jeske O."/>
            <person name="Meyerdierks A."/>
            <person name="Storesund J.E."/>
            <person name="Kallscheuer N."/>
            <person name="Luecker S."/>
            <person name="Lage O.M."/>
            <person name="Pohl T."/>
            <person name="Merkel B.J."/>
            <person name="Hornburger P."/>
            <person name="Mueller R.-W."/>
            <person name="Bruemmer F."/>
            <person name="Labrenz M."/>
            <person name="Spormann A.M."/>
            <person name="Op den Camp H."/>
            <person name="Overmann J."/>
            <person name="Amann R."/>
            <person name="Jetten M.S.M."/>
            <person name="Mascher T."/>
            <person name="Medema M.H."/>
            <person name="Devos D.P."/>
            <person name="Kaster A.-K."/>
            <person name="Ovreas L."/>
            <person name="Rohde M."/>
            <person name="Galperin M.Y."/>
            <person name="Jogler C."/>
        </authorList>
    </citation>
    <scope>NUCLEOTIDE SEQUENCE [LARGE SCALE GENOMIC DNA]</scope>
    <source>
        <strain evidence="1 2">OJF2</strain>
    </source>
</reference>
<dbReference type="Proteomes" id="UP000324233">
    <property type="component" value="Chromosome"/>
</dbReference>
<gene>
    <name evidence="1" type="primary">vioB</name>
    <name evidence="1" type="ORF">OJF2_33950</name>
</gene>
<proteinExistence type="predicted"/>
<organism evidence="1 2">
    <name type="scientific">Aquisphaera giovannonii</name>
    <dbReference type="NCBI Taxonomy" id="406548"/>
    <lineage>
        <taxon>Bacteria</taxon>
        <taxon>Pseudomonadati</taxon>
        <taxon>Planctomycetota</taxon>
        <taxon>Planctomycetia</taxon>
        <taxon>Isosphaerales</taxon>
        <taxon>Isosphaeraceae</taxon>
        <taxon>Aquisphaera</taxon>
    </lineage>
</organism>
<protein>
    <submittedName>
        <fullName evidence="1">Violacein biosynthesis protein VioB</fullName>
    </submittedName>
</protein>
<name>A0A5B9W4D8_9BACT</name>
<accession>A0A5B9W4D8</accession>
<dbReference type="RefSeq" id="WP_148594718.1">
    <property type="nucleotide sequence ID" value="NZ_CP042997.1"/>
</dbReference>
<evidence type="ECO:0000313" key="2">
    <source>
        <dbReference type="Proteomes" id="UP000324233"/>
    </source>
</evidence>
<sequence>MSVLGYPRIHFRGRCSVNAATGDNDDVRIGINPDAVALEPALAAMSDRAAMSWMMEGVRAIQPECNEVRWYLKGGWNYFGDLTFKLLDARVNAAVGPDGVASSADPIVGEDVAILGSPSEDGHIGPTAKVCDADPTGSWLTQLFLGHLSVGGEHLGISATHDARAFARWVGWRNAVRYKGEQNFTGGGATWQFALPRECLRFRGTDRSPALEALRDAAEGARGIVVQFSLLLPQPEITDLELIALFQAGDYVPNPVLSLLVGTIGVWQDGELATAPDGRLLLPPIKYTGPATARVQPYRPVVSLNLACTFFEDGYDLPPKKADYGPVWLGYVPEGGGDPVRISEPIAYDYPTYEATGGILDVPYDPRVVSRDQLDRGSLVLLSMLGAQGDRPVPLLAEVPDGLVVDTDDRGLYLDVDGRGHIHVLVRERGLPPRSDVPVWIWEYQNYLVPAGPLERAGGVPKLVDQGSGLEPRVRFPSVVLFPRGRAEPLPVPVEAIRPGSVAMALTLDGRPLPAGYPWDTAAYAGARVLPEDDFSKYPLRRRTSWKFMYKHVWRYYRLIFPAMSRIIPMDSKEDMEAAARHILARTDPAIWHSTLYMPPSRDLSRGKRDLIVEWVEEVERRRRGEQAGDD</sequence>
<dbReference type="OrthoDB" id="726375at2"/>
<dbReference type="KEGG" id="agv:OJF2_33950"/>
<dbReference type="EMBL" id="CP042997">
    <property type="protein sequence ID" value="QEH34850.1"/>
    <property type="molecule type" value="Genomic_DNA"/>
</dbReference>
<keyword evidence="2" id="KW-1185">Reference proteome</keyword>
<dbReference type="AlphaFoldDB" id="A0A5B9W4D8"/>